<reference evidence="1 2" key="1">
    <citation type="submission" date="2024-01" db="EMBL/GenBank/DDBJ databases">
        <title>A draft genome for the cacao thread blight pathogen Marasmiellus scandens.</title>
        <authorList>
            <person name="Baruah I.K."/>
            <person name="Leung J."/>
            <person name="Bukari Y."/>
            <person name="Amoako-Attah I."/>
            <person name="Meinhardt L.W."/>
            <person name="Bailey B.A."/>
            <person name="Cohen S.P."/>
        </authorList>
    </citation>
    <scope>NUCLEOTIDE SEQUENCE [LARGE SCALE GENOMIC DNA]</scope>
    <source>
        <strain evidence="1 2">GH-19</strain>
    </source>
</reference>
<proteinExistence type="predicted"/>
<keyword evidence="2" id="KW-1185">Reference proteome</keyword>
<dbReference type="Proteomes" id="UP001498398">
    <property type="component" value="Unassembled WGS sequence"/>
</dbReference>
<evidence type="ECO:0000313" key="1">
    <source>
        <dbReference type="EMBL" id="KAK7473204.1"/>
    </source>
</evidence>
<evidence type="ECO:0000313" key="2">
    <source>
        <dbReference type="Proteomes" id="UP001498398"/>
    </source>
</evidence>
<protein>
    <submittedName>
        <fullName evidence="1">Uncharacterized protein</fullName>
    </submittedName>
</protein>
<comment type="caution">
    <text evidence="1">The sequence shown here is derived from an EMBL/GenBank/DDBJ whole genome shotgun (WGS) entry which is preliminary data.</text>
</comment>
<dbReference type="EMBL" id="JBANRG010000001">
    <property type="protein sequence ID" value="KAK7473204.1"/>
    <property type="molecule type" value="Genomic_DNA"/>
</dbReference>
<gene>
    <name evidence="1" type="ORF">VKT23_001302</name>
</gene>
<organism evidence="1 2">
    <name type="scientific">Marasmiellus scandens</name>
    <dbReference type="NCBI Taxonomy" id="2682957"/>
    <lineage>
        <taxon>Eukaryota</taxon>
        <taxon>Fungi</taxon>
        <taxon>Dikarya</taxon>
        <taxon>Basidiomycota</taxon>
        <taxon>Agaricomycotina</taxon>
        <taxon>Agaricomycetes</taxon>
        <taxon>Agaricomycetidae</taxon>
        <taxon>Agaricales</taxon>
        <taxon>Marasmiineae</taxon>
        <taxon>Omphalotaceae</taxon>
        <taxon>Marasmiellus</taxon>
    </lineage>
</organism>
<name>A0ABR1K708_9AGAR</name>
<sequence length="233" mass="26372">MGPLEDIEDTETRQICLPKLRFLRCSFEYCEDVGSVFPALILPALTHFELVHLGRDLAIVTSVSLRGLLIRSSCRLEGLVLDSRFCAYSEQDLVSILSLTPTLTHLELKFWDCRMLTADFFQTLNLSRDGLTVLPNLLSLHIDLHAKLYLPAEDDDTLLSQPEAILSMIRSRRFLTDSPGRAELKSFVLAAHIDPKLSTARQWAQLFNSKVEPSLRILEEDGMEIKLQIQVCS</sequence>
<accession>A0ABR1K708</accession>